<name>A0A931LWB6_FIMGI</name>
<comment type="caution">
    <text evidence="1">The sequence shown here is derived from an EMBL/GenBank/DDBJ whole genome shotgun (WGS) entry which is preliminary data.</text>
</comment>
<proteinExistence type="predicted"/>
<evidence type="ECO:0000313" key="1">
    <source>
        <dbReference type="EMBL" id="MBI1757011.1"/>
    </source>
</evidence>
<sequence>MALSLLTAFAFAQLPPTLTFSGASSTVSIQLKNVVYDPGVTAGHALSGKGDLVFSLGGGNDFTGAAMPFNGIFADSSGNVDTGKTGYTFNKDLVWNNALSLGMTLTIKSGFTILAETGSGGNKVTTTGDVSCQMPFRDDTGGQATFTASKAKLVVQGGPQVTFDTLLTASGSGKLAVAGFGISMKTPRITVQTPAKPAFKLSSDEISVATPIPSLFSDGPLTLTAKNFAIDETGLPNFDTLTLGSGQASTDPLAAAEETANPRISLLTPANFGLELTGVGGSVKQGKFHDLHLEGNLVFPDEIKNADAPTEAAEIPIQFDLADPTFKRKGSGPVKLLWQPTKDGPTLLLTVTSFTLDMAKGLRDLKASLQIKGDERFTSGGGTEDVTLAADGVSVDGNGVSGTVSLQAAIKIYGLTCNKGSLTFDRDNITGGSFFGTINLPGVGPLGVGVGVSDTGMSLVVQPSQGLSWAGFGKLNIKQGSGSVKNKLVTFNVSGDLSLEVLKDVDLAFDDLQIDSSGHIAVDELALTKPVEIPLGPLTLHANKLVYKASPESFRIDGDVKFPDSLPVTGEVGFEGLTISTAAPKISVGMVTFKAAVAGIGSIGGWIKAKGDLPDQGLTNAMGGEVDLALQCLGGAGMKGFFLIADHAAWIFGGELDLPPPGIPIPPPSPSSAPVLFITGFEGAVGHGLTVRPPSEHFPPPSEDNRFTKYKFQADNWLIEAGLQLTSTDQFLAWGLVALDLTLPQFTLSLSGDLSILTPRPMGPDPNRRLRFAMGYYGNEFDLYGDLLFKVPLYELTGKVEGKFSTSRAYLYAGWPIHENGFTNTIGLPGVVAAQSKVGVGLDFIPTPVTLQAGLEQSVKLLIVEGRRWINIKFGTDLATTKLGLAVGIEGSVDFGIVTLSASAEASGELDYRIGELPHGHLDGEFTASIDTWLGDVSVSVGGRVLEW</sequence>
<dbReference type="EMBL" id="JACOSL010000047">
    <property type="protein sequence ID" value="MBI1757011.1"/>
    <property type="molecule type" value="Genomic_DNA"/>
</dbReference>
<accession>A0A931LWB6</accession>
<protein>
    <submittedName>
        <fullName evidence="1">Uncharacterized protein</fullName>
    </submittedName>
</protein>
<evidence type="ECO:0000313" key="2">
    <source>
        <dbReference type="Proteomes" id="UP000727962"/>
    </source>
</evidence>
<dbReference type="Proteomes" id="UP000727962">
    <property type="component" value="Unassembled WGS sequence"/>
</dbReference>
<organism evidence="1 2">
    <name type="scientific">Fimbriimonas ginsengisoli</name>
    <dbReference type="NCBI Taxonomy" id="1005039"/>
    <lineage>
        <taxon>Bacteria</taxon>
        <taxon>Bacillati</taxon>
        <taxon>Armatimonadota</taxon>
        <taxon>Fimbriimonadia</taxon>
        <taxon>Fimbriimonadales</taxon>
        <taxon>Fimbriimonadaceae</taxon>
        <taxon>Fimbriimonas</taxon>
    </lineage>
</organism>
<dbReference type="AlphaFoldDB" id="A0A931LWB6"/>
<reference evidence="1" key="1">
    <citation type="submission" date="2020-07" db="EMBL/GenBank/DDBJ databases">
        <title>Huge and variable diversity of episymbiotic CPR bacteria and DPANN archaea in groundwater ecosystems.</title>
        <authorList>
            <person name="He C.Y."/>
            <person name="Keren R."/>
            <person name="Whittaker M."/>
            <person name="Farag I.F."/>
            <person name="Doudna J."/>
            <person name="Cate J.H.D."/>
            <person name="Banfield J.F."/>
        </authorList>
    </citation>
    <scope>NUCLEOTIDE SEQUENCE</scope>
    <source>
        <strain evidence="1">NC_groundwater_17_Pr7_B-0.1um_64_12</strain>
    </source>
</reference>
<gene>
    <name evidence="1" type="ORF">HYR64_07890</name>
</gene>